<dbReference type="Gene3D" id="3.40.50.300">
    <property type="entry name" value="P-loop containing nucleotide triphosphate hydrolases"/>
    <property type="match status" value="2"/>
</dbReference>
<dbReference type="SUPFAM" id="SSF52540">
    <property type="entry name" value="P-loop containing nucleoside triphosphate hydrolases"/>
    <property type="match status" value="1"/>
</dbReference>
<dbReference type="InterPro" id="IPR027417">
    <property type="entry name" value="P-loop_NTPase"/>
</dbReference>
<reference evidence="3" key="1">
    <citation type="submission" date="2021-01" db="EMBL/GenBank/DDBJ databases">
        <title>Genome sequence of strain Noviherbaspirillum sp. DKR-6.</title>
        <authorList>
            <person name="Chaudhary D.K."/>
        </authorList>
    </citation>
    <scope>NUCLEOTIDE SEQUENCE</scope>
    <source>
        <strain evidence="3">DKR-6</strain>
    </source>
</reference>
<feature type="compositionally biased region" description="Basic and acidic residues" evidence="2">
    <location>
        <begin position="314"/>
        <end position="326"/>
    </location>
</feature>
<comment type="caution">
    <text evidence="3">The sequence shown here is derived from an EMBL/GenBank/DDBJ whole genome shotgun (WGS) entry which is preliminary data.</text>
</comment>
<dbReference type="RefSeq" id="WP_200592927.1">
    <property type="nucleotide sequence ID" value="NZ_JAEPBG010000006.1"/>
</dbReference>
<dbReference type="EMBL" id="JAEPBG010000006">
    <property type="protein sequence ID" value="MBK4735979.1"/>
    <property type="molecule type" value="Genomic_DNA"/>
</dbReference>
<accession>A0A934SUT9</accession>
<dbReference type="AlphaFoldDB" id="A0A934SUT9"/>
<name>A0A934SUT9_9BURK</name>
<dbReference type="Proteomes" id="UP000622890">
    <property type="component" value="Unassembled WGS sequence"/>
</dbReference>
<organism evidence="3 4">
    <name type="scientific">Noviherbaspirillum pedocola</name>
    <dbReference type="NCBI Taxonomy" id="2801341"/>
    <lineage>
        <taxon>Bacteria</taxon>
        <taxon>Pseudomonadati</taxon>
        <taxon>Pseudomonadota</taxon>
        <taxon>Betaproteobacteria</taxon>
        <taxon>Burkholderiales</taxon>
        <taxon>Oxalobacteraceae</taxon>
        <taxon>Noviherbaspirillum</taxon>
    </lineage>
</organism>
<evidence type="ECO:0000313" key="4">
    <source>
        <dbReference type="Proteomes" id="UP000622890"/>
    </source>
</evidence>
<feature type="coiled-coil region" evidence="1">
    <location>
        <begin position="449"/>
        <end position="489"/>
    </location>
</feature>
<dbReference type="PANTHER" id="PTHR32114">
    <property type="entry name" value="ABC TRANSPORTER ABCH.3"/>
    <property type="match status" value="1"/>
</dbReference>
<evidence type="ECO:0000256" key="1">
    <source>
        <dbReference type="SAM" id="Coils"/>
    </source>
</evidence>
<dbReference type="PANTHER" id="PTHR32114:SF2">
    <property type="entry name" value="ABC TRANSPORTER ABCH.3"/>
    <property type="match status" value="1"/>
</dbReference>
<proteinExistence type="predicted"/>
<gene>
    <name evidence="3" type="ORF">JJB74_15265</name>
</gene>
<evidence type="ECO:0000313" key="3">
    <source>
        <dbReference type="EMBL" id="MBK4735979.1"/>
    </source>
</evidence>
<keyword evidence="4" id="KW-1185">Reference proteome</keyword>
<keyword evidence="1" id="KW-0175">Coiled coil</keyword>
<feature type="region of interest" description="Disordered" evidence="2">
    <location>
        <begin position="292"/>
        <end position="326"/>
    </location>
</feature>
<sequence length="810" mass="88376">MEPNILTLEGFKGIRAGRGKDAITVDLDALVPQDARIVAITGPNGSGKTTILDNLHPYRTMPSHSSTLTVGGFSYWDHIHGNAAKKELEWTNGGRRYRQTLVFRRTNTTQKTSAYLHVLSEASGEWEPVELKDGTKSDGSTASYDRCIESILGPSESFFTSHFAAQGRKPLSGYTASEIKALLASILNYADLQEKSAKARLVANILKLKLDELQGTIGQSRGAQADADEVKAQIAALDEALAGRAEVEQQHQAAIDGARKALALIEARRDAQAADEQQRHDLNEQLRQIAADAEHSRSQIQAQHQKDVQAVGEARTRAQEELEREKAKQPLLEAEIKRLTELVGRAAEIEAAIAAAPNLRAVVDEQDRLIEASQSRLETLRPVREAVSKDTAGASSLTTAGMAKAEQLASLKETAGLIGRVPCRGSTMQGACPLLANANAAEAKIVPQARELQDKRDELRTVHARIKANTALLEEAQALEQSVRGAHAERKKAADMLDRNGQLCAMAPLLDDARARLPQLKQAGEAFQSLAAKHGEQARQFDAHVVELEQTRQRALDQVDAQRAQRAALVAERIAKLAAPITDAQIAAARRDVDTAIAALNAAQIATQASRDKRNEACARLSGLQALIAGMQETVAKAERIGNEIAKWRLVEHGCGNNGLIALSIDDAGPAIAAHCNALLRACYGPRFTVSFDTQEETKKGNLKETFDIRVWDGEVGEEKSLTNMSPGERVWINDCLARSIALYESESSGRSIQTLFTDETDGPLDPERKRQFMRMKRALLEHGNCREFFISHTPDLQEMADYCLDVTTL</sequence>
<protein>
    <submittedName>
        <fullName evidence="3">AAA family ATPase</fullName>
    </submittedName>
</protein>
<evidence type="ECO:0000256" key="2">
    <source>
        <dbReference type="SAM" id="MobiDB-lite"/>
    </source>
</evidence>